<feature type="transmembrane region" description="Helical" evidence="6">
    <location>
        <begin position="313"/>
        <end position="339"/>
    </location>
</feature>
<evidence type="ECO:0000256" key="3">
    <source>
        <dbReference type="ARBA" id="ARBA00022692"/>
    </source>
</evidence>
<dbReference type="Proteomes" id="UP000095401">
    <property type="component" value="Chromosome"/>
</dbReference>
<name>A0A1D8IM44_9GAMM</name>
<dbReference type="NCBIfam" id="NF037979">
    <property type="entry name" value="Na_transp"/>
    <property type="match status" value="1"/>
</dbReference>
<feature type="transmembrane region" description="Helical" evidence="6">
    <location>
        <begin position="430"/>
        <end position="450"/>
    </location>
</feature>
<dbReference type="SUPFAM" id="SSF161070">
    <property type="entry name" value="SNF-like"/>
    <property type="match status" value="1"/>
</dbReference>
<evidence type="ECO:0000256" key="5">
    <source>
        <dbReference type="ARBA" id="ARBA00023136"/>
    </source>
</evidence>
<evidence type="ECO:0000313" key="8">
    <source>
        <dbReference type="Proteomes" id="UP000095401"/>
    </source>
</evidence>
<evidence type="ECO:0000256" key="1">
    <source>
        <dbReference type="ARBA" id="ARBA00004141"/>
    </source>
</evidence>
<feature type="transmembrane region" description="Helical" evidence="6">
    <location>
        <begin position="44"/>
        <end position="64"/>
    </location>
</feature>
<keyword evidence="5 6" id="KW-0472">Membrane</keyword>
<keyword evidence="4 6" id="KW-1133">Transmembrane helix</keyword>
<keyword evidence="3 6" id="KW-0812">Transmembrane</keyword>
<dbReference type="PRINTS" id="PR00176">
    <property type="entry name" value="NANEUSMPORT"/>
</dbReference>
<gene>
    <name evidence="7" type="ORF">BI364_05645</name>
</gene>
<dbReference type="CDD" id="cd10336">
    <property type="entry name" value="SLC6sbd_Tyt1-Like"/>
    <property type="match status" value="1"/>
</dbReference>
<dbReference type="PROSITE" id="PS50267">
    <property type="entry name" value="NA_NEUROTRAN_SYMP_3"/>
    <property type="match status" value="1"/>
</dbReference>
<evidence type="ECO:0000256" key="6">
    <source>
        <dbReference type="SAM" id="Phobius"/>
    </source>
</evidence>
<accession>A0A1D8IM44</accession>
<dbReference type="KEGG" id="aprs:BI364_05645"/>
<dbReference type="PANTHER" id="PTHR42948">
    <property type="entry name" value="TRANSPORTER"/>
    <property type="match status" value="1"/>
</dbReference>
<dbReference type="Pfam" id="PF00209">
    <property type="entry name" value="SNF"/>
    <property type="match status" value="2"/>
</dbReference>
<keyword evidence="2" id="KW-0813">Transport</keyword>
<dbReference type="EMBL" id="CP017415">
    <property type="protein sequence ID" value="AOU97518.1"/>
    <property type="molecule type" value="Genomic_DNA"/>
</dbReference>
<dbReference type="GO" id="GO:0016020">
    <property type="term" value="C:membrane"/>
    <property type="evidence" value="ECO:0007669"/>
    <property type="project" value="UniProtKB-SubCell"/>
</dbReference>
<dbReference type="InterPro" id="IPR037272">
    <property type="entry name" value="SNS_sf"/>
</dbReference>
<dbReference type="PANTHER" id="PTHR42948:SF1">
    <property type="entry name" value="TRANSPORTER"/>
    <property type="match status" value="1"/>
</dbReference>
<feature type="transmembrane region" description="Helical" evidence="6">
    <location>
        <begin position="259"/>
        <end position="280"/>
    </location>
</feature>
<reference evidence="8" key="1">
    <citation type="submission" date="2016-09" db="EMBL/GenBank/DDBJ databases">
        <title>Acidihalobacter prosperus F5.</title>
        <authorList>
            <person name="Khaleque H.N."/>
            <person name="Ramsay J.P."/>
            <person name="Kaksonen A.H."/>
            <person name="Boxall N.J."/>
            <person name="Watkin E.L.J."/>
        </authorList>
    </citation>
    <scope>NUCLEOTIDE SEQUENCE [LARGE SCALE GENOMIC DNA]</scope>
    <source>
        <strain evidence="8">F5</strain>
    </source>
</reference>
<evidence type="ECO:0000256" key="4">
    <source>
        <dbReference type="ARBA" id="ARBA00022989"/>
    </source>
</evidence>
<organism evidence="7 8">
    <name type="scientific">Acidihalobacter yilgarnensis</name>
    <dbReference type="NCBI Taxonomy" id="2819280"/>
    <lineage>
        <taxon>Bacteria</taxon>
        <taxon>Pseudomonadati</taxon>
        <taxon>Pseudomonadota</taxon>
        <taxon>Gammaproteobacteria</taxon>
        <taxon>Chromatiales</taxon>
        <taxon>Ectothiorhodospiraceae</taxon>
        <taxon>Acidihalobacter</taxon>
    </lineage>
</organism>
<keyword evidence="8" id="KW-1185">Reference proteome</keyword>
<protein>
    <submittedName>
        <fullName evidence="7">Transporter</fullName>
    </submittedName>
</protein>
<dbReference type="InterPro" id="IPR000175">
    <property type="entry name" value="Na/ntran_symport"/>
</dbReference>
<dbReference type="AlphaFoldDB" id="A0A1D8IM44"/>
<proteinExistence type="predicted"/>
<feature type="transmembrane region" description="Helical" evidence="6">
    <location>
        <begin position="351"/>
        <end position="371"/>
    </location>
</feature>
<feature type="transmembrane region" description="Helical" evidence="6">
    <location>
        <begin position="92"/>
        <end position="114"/>
    </location>
</feature>
<feature type="transmembrane region" description="Helical" evidence="6">
    <location>
        <begin position="12"/>
        <end position="32"/>
    </location>
</feature>
<feature type="transmembrane region" description="Helical" evidence="6">
    <location>
        <begin position="391"/>
        <end position="409"/>
    </location>
</feature>
<evidence type="ECO:0000313" key="7">
    <source>
        <dbReference type="EMBL" id="AOU97518.1"/>
    </source>
</evidence>
<evidence type="ECO:0000256" key="2">
    <source>
        <dbReference type="ARBA" id="ARBA00022448"/>
    </source>
</evidence>
<feature type="transmembrane region" description="Helical" evidence="6">
    <location>
        <begin position="152"/>
        <end position="171"/>
    </location>
</feature>
<feature type="transmembrane region" description="Helical" evidence="6">
    <location>
        <begin position="222"/>
        <end position="247"/>
    </location>
</feature>
<dbReference type="InterPro" id="IPR047218">
    <property type="entry name" value="YocR/YhdH-like"/>
</dbReference>
<sequence>MRRLKSIHGEWSSRGAFFLAATGAVVGLGNIWKYPYIAGQNGGGAFLLLYLLCLLLVGMPLRMAELLLGRRGRGSPPTAFHELAVDEGRWRAWAAVGVFAVVASLLILSFYSVIAGWGLDYMWMSAVGSYRGQSESAIQGVFSALNDEPWRLLMWHTLFMGMTTAVVSRGVQRGLERVARVFVPVLFILLAVLGLYAAVEGNIVKAVHYLFTPDFAALNGKVVLIALGHAFFTLSLGMGTMMAYGAYLPEDVSILRVSVWIVLADTLAALLSGIAIYPLVFAGNLPAMQGPGLIFTVLPTAYGHAKYGDAFGALFYMALVLAAWTSAIALLEPGVAWLVERGMARAKAAMVLGSVVWFLGLMTILSFNIWSGVLILGHSWFGLLDMLTGNLMLPVIGLLIVVFVGWMVAERSLRQELQFRRGVFRIWLSVLRYVTPVAMLLVLLNALGLIRGAYDGSKPISAG</sequence>
<comment type="subcellular location">
    <subcellularLocation>
        <location evidence="1">Membrane</location>
        <topology evidence="1">Multi-pass membrane protein</topology>
    </subcellularLocation>
</comment>
<feature type="transmembrane region" description="Helical" evidence="6">
    <location>
        <begin position="178"/>
        <end position="199"/>
    </location>
</feature>
<dbReference type="RefSeq" id="WP_070077903.1">
    <property type="nucleotide sequence ID" value="NZ_CP017415.1"/>
</dbReference>